<name>A0ABT2X9T1_9RHOB</name>
<dbReference type="Gene3D" id="3.40.50.880">
    <property type="match status" value="1"/>
</dbReference>
<evidence type="ECO:0000313" key="1">
    <source>
        <dbReference type="EMBL" id="MCU9850673.1"/>
    </source>
</evidence>
<dbReference type="EMBL" id="JAOVQO010000066">
    <property type="protein sequence ID" value="MCU9850673.1"/>
    <property type="molecule type" value="Genomic_DNA"/>
</dbReference>
<sequence length="111" mass="12287">MKPLNVTILLFDGFSNMVLACLLEPLRAVRDQVRGGITWSVITPGDRPAISSSGHSSAMLTSPRSPSKTMRIFSSAEWCFRVRRRMSYTIDSAVGFAVPGVCLISTPWRLR</sequence>
<keyword evidence="2" id="KW-1185">Reference proteome</keyword>
<gene>
    <name evidence="1" type="ORF">OEZ60_22150</name>
</gene>
<organism evidence="1 2">
    <name type="scientific">Albidovulum salinarum</name>
    <dbReference type="NCBI Taxonomy" id="2984153"/>
    <lineage>
        <taxon>Bacteria</taxon>
        <taxon>Pseudomonadati</taxon>
        <taxon>Pseudomonadota</taxon>
        <taxon>Alphaproteobacteria</taxon>
        <taxon>Rhodobacterales</taxon>
        <taxon>Paracoccaceae</taxon>
        <taxon>Albidovulum</taxon>
    </lineage>
</organism>
<dbReference type="RefSeq" id="WP_263341038.1">
    <property type="nucleotide sequence ID" value="NZ_JAOVQO010000066.1"/>
</dbReference>
<proteinExistence type="predicted"/>
<evidence type="ECO:0008006" key="3">
    <source>
        <dbReference type="Google" id="ProtNLM"/>
    </source>
</evidence>
<protein>
    <recommendedName>
        <fullName evidence="3">GlxA family transcriptional regulator</fullName>
    </recommendedName>
</protein>
<comment type="caution">
    <text evidence="1">The sequence shown here is derived from an EMBL/GenBank/DDBJ whole genome shotgun (WGS) entry which is preliminary data.</text>
</comment>
<evidence type="ECO:0000313" key="2">
    <source>
        <dbReference type="Proteomes" id="UP001209535"/>
    </source>
</evidence>
<accession>A0ABT2X9T1</accession>
<dbReference type="Proteomes" id="UP001209535">
    <property type="component" value="Unassembled WGS sequence"/>
</dbReference>
<dbReference type="InterPro" id="IPR029062">
    <property type="entry name" value="Class_I_gatase-like"/>
</dbReference>
<reference evidence="1 2" key="1">
    <citation type="submission" date="2022-10" db="EMBL/GenBank/DDBJ databases">
        <title>Defluviimonas sp. nov., isolated from ocean surface sediments.</title>
        <authorList>
            <person name="He W."/>
            <person name="Wang L."/>
            <person name="Zhang D.-F."/>
        </authorList>
    </citation>
    <scope>NUCLEOTIDE SEQUENCE [LARGE SCALE GENOMIC DNA]</scope>
    <source>
        <strain evidence="1 2">WL0024</strain>
    </source>
</reference>